<reference evidence="2" key="1">
    <citation type="submission" date="2023-05" db="EMBL/GenBank/DDBJ databases">
        <authorList>
            <person name="Huff M."/>
        </authorList>
    </citation>
    <scope>NUCLEOTIDE SEQUENCE</scope>
</reference>
<gene>
    <name evidence="2" type="ORF">FPE_LOCUS28944</name>
</gene>
<evidence type="ECO:0000313" key="3">
    <source>
        <dbReference type="Proteomes" id="UP000834106"/>
    </source>
</evidence>
<organism evidence="2 3">
    <name type="scientific">Fraxinus pennsylvanica</name>
    <dbReference type="NCBI Taxonomy" id="56036"/>
    <lineage>
        <taxon>Eukaryota</taxon>
        <taxon>Viridiplantae</taxon>
        <taxon>Streptophyta</taxon>
        <taxon>Embryophyta</taxon>
        <taxon>Tracheophyta</taxon>
        <taxon>Spermatophyta</taxon>
        <taxon>Magnoliopsida</taxon>
        <taxon>eudicotyledons</taxon>
        <taxon>Gunneridae</taxon>
        <taxon>Pentapetalae</taxon>
        <taxon>asterids</taxon>
        <taxon>lamiids</taxon>
        <taxon>Lamiales</taxon>
        <taxon>Oleaceae</taxon>
        <taxon>Oleeae</taxon>
        <taxon>Fraxinus</taxon>
    </lineage>
</organism>
<accession>A0AAD2A4K6</accession>
<sequence>MPVCSQIFSQKLKCRFFEPPFLLSYQVKGVPKTRVGVRKFSIRPGRGRPGSGSGSGHEVGVEKSLIEDEAKLSDWVSRLSFNLFRKSQVYSDSDVDGNNGGENGGYMSREVGEKRRKESAFENDDFDFPTGRGRGRVLEKPV</sequence>
<name>A0AAD2A4K6_9LAMI</name>
<evidence type="ECO:0000313" key="2">
    <source>
        <dbReference type="EMBL" id="CAI9781514.1"/>
    </source>
</evidence>
<feature type="region of interest" description="Disordered" evidence="1">
    <location>
        <begin position="91"/>
        <end position="142"/>
    </location>
</feature>
<proteinExistence type="predicted"/>
<keyword evidence="3" id="KW-1185">Reference proteome</keyword>
<dbReference type="Proteomes" id="UP000834106">
    <property type="component" value="Chromosome 18"/>
</dbReference>
<feature type="compositionally biased region" description="Basic and acidic residues" evidence="1">
    <location>
        <begin position="110"/>
        <end position="120"/>
    </location>
</feature>
<dbReference type="AlphaFoldDB" id="A0AAD2A4K6"/>
<evidence type="ECO:0000256" key="1">
    <source>
        <dbReference type="SAM" id="MobiDB-lite"/>
    </source>
</evidence>
<feature type="compositionally biased region" description="Gly residues" evidence="1">
    <location>
        <begin position="47"/>
        <end position="57"/>
    </location>
</feature>
<feature type="region of interest" description="Disordered" evidence="1">
    <location>
        <begin position="41"/>
        <end position="60"/>
    </location>
</feature>
<protein>
    <submittedName>
        <fullName evidence="2">Uncharacterized protein</fullName>
    </submittedName>
</protein>
<dbReference type="EMBL" id="OU503053">
    <property type="protein sequence ID" value="CAI9781514.1"/>
    <property type="molecule type" value="Genomic_DNA"/>
</dbReference>